<dbReference type="InterPro" id="IPR002591">
    <property type="entry name" value="Phosphodiest/P_Trfase"/>
</dbReference>
<protein>
    <recommendedName>
        <fullName evidence="3">Metalloenzyme domain-containing protein</fullName>
    </recommendedName>
</protein>
<dbReference type="SUPFAM" id="SSF53649">
    <property type="entry name" value="Alkaline phosphatase-like"/>
    <property type="match status" value="1"/>
</dbReference>
<sequence length="307" mass="33030">MKQRIKRVLAGLFVFVLVFTAAQVSVALTPFNYVLIISIDGARSDIVFCRAESRNIRALSSGGAYTFWAQSIVPSVTLPAHTSMLTGVKASVHKITWNDYKPEKGYVQVTTVFELAKAAGLKTAMFTGKQKLLHIAKPGTVDKFRWVNSNAGVIARAAAEYIIEEKPNLCFVHLPDPDSAGHSWGWGSANQVKSVEDCDKAIGVLLDGLRSAGILDQAFIIISADHGGHGKGHGTTDPRDMCVPFICSGASVKSDYEIQAPVSICDVSGAAIYALGLVIPDTWTGKPIKEVFKETIFTRATASETAQ</sequence>
<evidence type="ECO:0000313" key="1">
    <source>
        <dbReference type="EMBL" id="PIZ17746.1"/>
    </source>
</evidence>
<dbReference type="Pfam" id="PF01663">
    <property type="entry name" value="Phosphodiest"/>
    <property type="match status" value="1"/>
</dbReference>
<dbReference type="PANTHER" id="PTHR10151:SF120">
    <property type="entry name" value="BIS(5'-ADENOSYL)-TRIPHOSPHATASE"/>
    <property type="match status" value="1"/>
</dbReference>
<gene>
    <name evidence="1" type="ORF">COY52_02770</name>
</gene>
<comment type="caution">
    <text evidence="1">The sequence shown here is derived from an EMBL/GenBank/DDBJ whole genome shotgun (WGS) entry which is preliminary data.</text>
</comment>
<dbReference type="Gene3D" id="3.40.720.10">
    <property type="entry name" value="Alkaline Phosphatase, subunit A"/>
    <property type="match status" value="1"/>
</dbReference>
<reference evidence="2" key="1">
    <citation type="submission" date="2017-09" db="EMBL/GenBank/DDBJ databases">
        <title>Depth-based differentiation of microbial function through sediment-hosted aquifers and enrichment of novel symbionts in the deep terrestrial subsurface.</title>
        <authorList>
            <person name="Probst A.J."/>
            <person name="Ladd B."/>
            <person name="Jarett J.K."/>
            <person name="Geller-Mcgrath D.E."/>
            <person name="Sieber C.M.K."/>
            <person name="Emerson J.B."/>
            <person name="Anantharaman K."/>
            <person name="Thomas B.C."/>
            <person name="Malmstrom R."/>
            <person name="Stieglmeier M."/>
            <person name="Klingl A."/>
            <person name="Woyke T."/>
            <person name="Ryan C.M."/>
            <person name="Banfield J.F."/>
        </authorList>
    </citation>
    <scope>NUCLEOTIDE SEQUENCE [LARGE SCALE GENOMIC DNA]</scope>
</reference>
<name>A0A2M7SDZ5_9BACT</name>
<dbReference type="PANTHER" id="PTHR10151">
    <property type="entry name" value="ECTONUCLEOTIDE PYROPHOSPHATASE/PHOSPHODIESTERASE"/>
    <property type="match status" value="1"/>
</dbReference>
<proteinExistence type="predicted"/>
<evidence type="ECO:0000313" key="2">
    <source>
        <dbReference type="Proteomes" id="UP000229307"/>
    </source>
</evidence>
<accession>A0A2M7SDZ5</accession>
<dbReference type="InterPro" id="IPR017850">
    <property type="entry name" value="Alkaline_phosphatase_core_sf"/>
</dbReference>
<dbReference type="EMBL" id="PFMR01000086">
    <property type="protein sequence ID" value="PIZ17746.1"/>
    <property type="molecule type" value="Genomic_DNA"/>
</dbReference>
<dbReference type="AlphaFoldDB" id="A0A2M7SDZ5"/>
<organism evidence="1 2">
    <name type="scientific">Candidatus Desantisbacteria bacterium CG_4_10_14_0_8_um_filter_48_22</name>
    <dbReference type="NCBI Taxonomy" id="1974543"/>
    <lineage>
        <taxon>Bacteria</taxon>
        <taxon>Candidatus Desantisiibacteriota</taxon>
    </lineage>
</organism>
<dbReference type="GO" id="GO:0016787">
    <property type="term" value="F:hydrolase activity"/>
    <property type="evidence" value="ECO:0007669"/>
    <property type="project" value="UniProtKB-ARBA"/>
</dbReference>
<evidence type="ECO:0008006" key="3">
    <source>
        <dbReference type="Google" id="ProtNLM"/>
    </source>
</evidence>
<dbReference type="Proteomes" id="UP000229307">
    <property type="component" value="Unassembled WGS sequence"/>
</dbReference>